<dbReference type="SUPFAM" id="SSF51735">
    <property type="entry name" value="NAD(P)-binding Rossmann-fold domains"/>
    <property type="match status" value="1"/>
</dbReference>
<dbReference type="PANTHER" id="PTHR45458">
    <property type="entry name" value="SHORT-CHAIN DEHYDROGENASE/REDUCTASE SDR"/>
    <property type="match status" value="1"/>
</dbReference>
<dbReference type="Gene3D" id="3.40.50.720">
    <property type="entry name" value="NAD(P)-binding Rossmann-like Domain"/>
    <property type="match status" value="1"/>
</dbReference>
<dbReference type="OrthoDB" id="5296at2759"/>
<evidence type="ECO:0000313" key="2">
    <source>
        <dbReference type="Proteomes" id="UP000799766"/>
    </source>
</evidence>
<dbReference type="PRINTS" id="PR00081">
    <property type="entry name" value="GDHRDH"/>
</dbReference>
<gene>
    <name evidence="1" type="ORF">BDY21DRAFT_353622</name>
</gene>
<sequence length="241" mass="25217">MATYAVTGANRGIGLEYVRQLSSNTSNTVLATVRSLSSSDQTALGDVAYSNSNVHVLECDVSSVSSIVGLATSVPTILGENRINYVLNNAAILQAPEQTSLSLTADALLAHVMTNVLGPAKVTETLLPFLAPGAIVVNITSSMGSCAMLSDGSINANITPYSISKTALNMLTVHQAKHLKAARKDVVMVCVDLGHIKTDMGGPAAAIEVQESASNVLSTIRGLKNEDSGKFLLYNGKELPW</sequence>
<accession>A0A6A6NRB6</accession>
<dbReference type="Proteomes" id="UP000799766">
    <property type="component" value="Unassembled WGS sequence"/>
</dbReference>
<dbReference type="CDD" id="cd05325">
    <property type="entry name" value="carb_red_sniffer_like_SDR_c"/>
    <property type="match status" value="1"/>
</dbReference>
<dbReference type="Pfam" id="PF00106">
    <property type="entry name" value="adh_short"/>
    <property type="match status" value="1"/>
</dbReference>
<keyword evidence="2" id="KW-1185">Reference proteome</keyword>
<dbReference type="InterPro" id="IPR002347">
    <property type="entry name" value="SDR_fam"/>
</dbReference>
<evidence type="ECO:0000313" key="1">
    <source>
        <dbReference type="EMBL" id="KAF2454315.1"/>
    </source>
</evidence>
<dbReference type="PANTHER" id="PTHR45458:SF1">
    <property type="entry name" value="SHORT CHAIN DEHYDROGENASE"/>
    <property type="match status" value="1"/>
</dbReference>
<dbReference type="InterPro" id="IPR036291">
    <property type="entry name" value="NAD(P)-bd_dom_sf"/>
</dbReference>
<name>A0A6A6NRB6_9PEZI</name>
<dbReference type="EMBL" id="MU001692">
    <property type="protein sequence ID" value="KAF2454315.1"/>
    <property type="molecule type" value="Genomic_DNA"/>
</dbReference>
<dbReference type="InterPro" id="IPR052184">
    <property type="entry name" value="SDR_enzymes"/>
</dbReference>
<protein>
    <submittedName>
        <fullName evidence="1">NADP-dependent dehydrogenase-like protein</fullName>
    </submittedName>
</protein>
<proteinExistence type="predicted"/>
<dbReference type="AlphaFoldDB" id="A0A6A6NRB6"/>
<reference evidence="1" key="1">
    <citation type="journal article" date="2020" name="Stud. Mycol.">
        <title>101 Dothideomycetes genomes: a test case for predicting lifestyles and emergence of pathogens.</title>
        <authorList>
            <person name="Haridas S."/>
            <person name="Albert R."/>
            <person name="Binder M."/>
            <person name="Bloem J."/>
            <person name="Labutti K."/>
            <person name="Salamov A."/>
            <person name="Andreopoulos B."/>
            <person name="Baker S."/>
            <person name="Barry K."/>
            <person name="Bills G."/>
            <person name="Bluhm B."/>
            <person name="Cannon C."/>
            <person name="Castanera R."/>
            <person name="Culley D."/>
            <person name="Daum C."/>
            <person name="Ezra D."/>
            <person name="Gonzalez J."/>
            <person name="Henrissat B."/>
            <person name="Kuo A."/>
            <person name="Liang C."/>
            <person name="Lipzen A."/>
            <person name="Lutzoni F."/>
            <person name="Magnuson J."/>
            <person name="Mondo S."/>
            <person name="Nolan M."/>
            <person name="Ohm R."/>
            <person name="Pangilinan J."/>
            <person name="Park H.-J."/>
            <person name="Ramirez L."/>
            <person name="Alfaro M."/>
            <person name="Sun H."/>
            <person name="Tritt A."/>
            <person name="Yoshinaga Y."/>
            <person name="Zwiers L.-H."/>
            <person name="Turgeon B."/>
            <person name="Goodwin S."/>
            <person name="Spatafora J."/>
            <person name="Crous P."/>
            <person name="Grigoriev I."/>
        </authorList>
    </citation>
    <scope>NUCLEOTIDE SEQUENCE</scope>
    <source>
        <strain evidence="1">ATCC 16933</strain>
    </source>
</reference>
<organism evidence="1 2">
    <name type="scientific">Lineolata rhizophorae</name>
    <dbReference type="NCBI Taxonomy" id="578093"/>
    <lineage>
        <taxon>Eukaryota</taxon>
        <taxon>Fungi</taxon>
        <taxon>Dikarya</taxon>
        <taxon>Ascomycota</taxon>
        <taxon>Pezizomycotina</taxon>
        <taxon>Dothideomycetes</taxon>
        <taxon>Dothideomycetes incertae sedis</taxon>
        <taxon>Lineolatales</taxon>
        <taxon>Lineolataceae</taxon>
        <taxon>Lineolata</taxon>
    </lineage>
</organism>
<dbReference type="GO" id="GO:0016616">
    <property type="term" value="F:oxidoreductase activity, acting on the CH-OH group of donors, NAD or NADP as acceptor"/>
    <property type="evidence" value="ECO:0007669"/>
    <property type="project" value="TreeGrafter"/>
</dbReference>